<feature type="compositionally biased region" description="Low complexity" evidence="1">
    <location>
        <begin position="338"/>
        <end position="353"/>
    </location>
</feature>
<name>A0ABM9LZX8_9MYCO</name>
<reference evidence="2 3" key="1">
    <citation type="submission" date="2023-08" db="EMBL/GenBank/DDBJ databases">
        <authorList>
            <person name="Folkvardsen B D."/>
            <person name="Norman A."/>
        </authorList>
    </citation>
    <scope>NUCLEOTIDE SEQUENCE [LARGE SCALE GENOMIC DNA]</scope>
    <source>
        <strain evidence="2 3">Mu0102</strain>
    </source>
</reference>
<feature type="region of interest" description="Disordered" evidence="1">
    <location>
        <begin position="332"/>
        <end position="353"/>
    </location>
</feature>
<evidence type="ECO:0000313" key="3">
    <source>
        <dbReference type="Proteomes" id="UP001190464"/>
    </source>
</evidence>
<sequence length="378" mass="38368">MTAFSGSFSTVDLDDTEALLAADRDGALWAASMAGAQVRATAATVDEGALDAVRSESPDYPPRTIIWLSTRGTAATAGSLLAATRGDSARAPLVLAAEVPSWIGSLDVLIVAGDDPGDPALVAAAAAGVRRGARVVVVAPYEGPLRDATAGRVTVLEPRIAVSAEFGLPRYLAAGLAIMDALEGAAAQIDLGALADELDAEALRNSAARELFTNPAKMLADRIVGRDVALAGDCAATLALARHGSAAMLRIGRTTVAATGLADAVSVLRARSADGRDVADIFHDDQIDGPAADRLRVLALTLAAERTVVAARINGLPDVELIAAGDVPVTPGASEETASPAVPVGGPSPSGPARAEQQLAVLAVRLEMAAAYVRLLRG</sequence>
<keyword evidence="3" id="KW-1185">Reference proteome</keyword>
<proteinExistence type="predicted"/>
<gene>
    <name evidence="2" type="ORF">MU0102_003144</name>
</gene>
<dbReference type="SUPFAM" id="SSF53697">
    <property type="entry name" value="SIS domain"/>
    <property type="match status" value="1"/>
</dbReference>
<organism evidence="2 3">
    <name type="scientific">[Mycobacterium] holstebronense</name>
    <dbReference type="NCBI Taxonomy" id="3064288"/>
    <lineage>
        <taxon>Bacteria</taxon>
        <taxon>Bacillati</taxon>
        <taxon>Actinomycetota</taxon>
        <taxon>Actinomycetes</taxon>
        <taxon>Mycobacteriales</taxon>
        <taxon>Mycobacteriaceae</taxon>
        <taxon>Mycolicibacterium</taxon>
    </lineage>
</organism>
<dbReference type="RefSeq" id="WP_308483969.1">
    <property type="nucleotide sequence ID" value="NZ_OY726398.1"/>
</dbReference>
<protein>
    <submittedName>
        <fullName evidence="2">TobH protein</fullName>
    </submittedName>
</protein>
<dbReference type="InterPro" id="IPR046348">
    <property type="entry name" value="SIS_dom_sf"/>
</dbReference>
<evidence type="ECO:0000256" key="1">
    <source>
        <dbReference type="SAM" id="MobiDB-lite"/>
    </source>
</evidence>
<dbReference type="Proteomes" id="UP001190464">
    <property type="component" value="Chromosome"/>
</dbReference>
<evidence type="ECO:0000313" key="2">
    <source>
        <dbReference type="EMBL" id="CAJ1507652.1"/>
    </source>
</evidence>
<dbReference type="EMBL" id="OY726398">
    <property type="protein sequence ID" value="CAJ1507652.1"/>
    <property type="molecule type" value="Genomic_DNA"/>
</dbReference>
<accession>A0ABM9LZX8</accession>